<organism evidence="6 7">
    <name type="scientific">Pseudo-nitzschia multistriata</name>
    <dbReference type="NCBI Taxonomy" id="183589"/>
    <lineage>
        <taxon>Eukaryota</taxon>
        <taxon>Sar</taxon>
        <taxon>Stramenopiles</taxon>
        <taxon>Ochrophyta</taxon>
        <taxon>Bacillariophyta</taxon>
        <taxon>Bacillariophyceae</taxon>
        <taxon>Bacillariophycidae</taxon>
        <taxon>Bacillariales</taxon>
        <taxon>Bacillariaceae</taxon>
        <taxon>Pseudo-nitzschia</taxon>
    </lineage>
</organism>
<keyword evidence="7" id="KW-1185">Reference proteome</keyword>
<dbReference type="PANTHER" id="PTHR22953">
    <property type="entry name" value="ACID PHOSPHATASE RELATED"/>
    <property type="match status" value="1"/>
</dbReference>
<accession>A0A448YYV8</accession>
<dbReference type="AlphaFoldDB" id="A0A448YYV8"/>
<evidence type="ECO:0008006" key="8">
    <source>
        <dbReference type="Google" id="ProtNLM"/>
    </source>
</evidence>
<evidence type="ECO:0000259" key="5">
    <source>
        <dbReference type="Pfam" id="PF14008"/>
    </source>
</evidence>
<sequence length="631" mass="71304">MNRRPPDSERPSLRMTTKNAIMIGSCMLLAFLQLKFAPPSPFLSDPEQTLPLPLTSSMMFEQYENGGLYKTHFEAPYTEYPCQPRKIHLSPSSDVDPGSNVFNATVSFNLDAKGVVQHSDVVTTVEYGLGNNTEGKIVIRYDNLNNNTITDDFTILRFNYTNPETGEFYQSDLIHHVLLKDLKAGRERYWYHIKVELVEQRLFSESAMIQPSVHSILLSQTNPNNNAPLRGSPLRDLERYGHATRSTNRMEEQPQSKTSGGDAAATVVVGETPVYEFTTPPLYGQPTSIALVGDLGQTKNSTRTMARILDAAKGVDHDDLSSDEPQGVGLVTNLFIAGDLSYSDGDPHRWDSWLDLAEPLLREVPFASIPGNHEIECNKVTRETFVPYESYFRNPNRIEKPIMIPPSEDYINHNYCTTPSEFLEGHYDYGNAYYSYKQGLVHAIFLNSYTSLMEGSRQRKWLVETALPSVDRSLTPWLVVVFHTPLYTTFLNHFNELNPTVMKESGLREVFQNHKVNLVLSGHDHAYLRTKPLMPDGSVAADGKVAPVFWTLGAGGNREGHATYINPFWQEKWVAKRNNDEFGFGLFFAPNRTHAHLRWMRDDDNGPTDGAASTKSMVVRDSVWIENYSLE</sequence>
<dbReference type="Gene3D" id="3.60.21.10">
    <property type="match status" value="1"/>
</dbReference>
<dbReference type="OrthoDB" id="45007at2759"/>
<evidence type="ECO:0000256" key="2">
    <source>
        <dbReference type="ARBA" id="ARBA00023180"/>
    </source>
</evidence>
<dbReference type="InterPro" id="IPR025733">
    <property type="entry name" value="PAPs_C"/>
</dbReference>
<dbReference type="InterPro" id="IPR004843">
    <property type="entry name" value="Calcineurin-like_PHP"/>
</dbReference>
<dbReference type="SUPFAM" id="SSF56300">
    <property type="entry name" value="Metallo-dependent phosphatases"/>
    <property type="match status" value="1"/>
</dbReference>
<gene>
    <name evidence="6" type="ORF">PSNMU_V1.4_AUG-EV-PASAV3_0017130</name>
</gene>
<name>A0A448YYV8_9STRA</name>
<dbReference type="GO" id="GO:0003993">
    <property type="term" value="F:acid phosphatase activity"/>
    <property type="evidence" value="ECO:0007669"/>
    <property type="project" value="InterPro"/>
</dbReference>
<evidence type="ECO:0000256" key="1">
    <source>
        <dbReference type="ARBA" id="ARBA00022729"/>
    </source>
</evidence>
<dbReference type="InterPro" id="IPR029052">
    <property type="entry name" value="Metallo-depent_PP-like"/>
</dbReference>
<dbReference type="CDD" id="cd00839">
    <property type="entry name" value="MPP_PAPs"/>
    <property type="match status" value="1"/>
</dbReference>
<dbReference type="Proteomes" id="UP000291116">
    <property type="component" value="Unassembled WGS sequence"/>
</dbReference>
<keyword evidence="2" id="KW-0325">Glycoprotein</keyword>
<reference evidence="6 7" key="1">
    <citation type="submission" date="2019-01" db="EMBL/GenBank/DDBJ databases">
        <authorList>
            <person name="Ferrante I. M."/>
        </authorList>
    </citation>
    <scope>NUCLEOTIDE SEQUENCE [LARGE SCALE GENOMIC DNA]</scope>
    <source>
        <strain evidence="6 7">B856</strain>
    </source>
</reference>
<feature type="region of interest" description="Disordered" evidence="3">
    <location>
        <begin position="244"/>
        <end position="263"/>
    </location>
</feature>
<feature type="domain" description="Purple acid phosphatase C-terminal" evidence="5">
    <location>
        <begin position="546"/>
        <end position="605"/>
    </location>
</feature>
<dbReference type="EMBL" id="CAACVS010000046">
    <property type="protein sequence ID" value="VEU34991.1"/>
    <property type="molecule type" value="Genomic_DNA"/>
</dbReference>
<dbReference type="InterPro" id="IPR041792">
    <property type="entry name" value="MPP_PAP"/>
</dbReference>
<evidence type="ECO:0000256" key="3">
    <source>
        <dbReference type="SAM" id="MobiDB-lite"/>
    </source>
</evidence>
<feature type="domain" description="Calcineurin-like phosphoesterase" evidence="4">
    <location>
        <begin position="288"/>
        <end position="527"/>
    </location>
</feature>
<evidence type="ECO:0000313" key="7">
    <source>
        <dbReference type="Proteomes" id="UP000291116"/>
    </source>
</evidence>
<evidence type="ECO:0000313" key="6">
    <source>
        <dbReference type="EMBL" id="VEU34991.1"/>
    </source>
</evidence>
<dbReference type="Pfam" id="PF00149">
    <property type="entry name" value="Metallophos"/>
    <property type="match status" value="1"/>
</dbReference>
<keyword evidence="1" id="KW-0732">Signal</keyword>
<dbReference type="Pfam" id="PF14008">
    <property type="entry name" value="Metallophos_C"/>
    <property type="match status" value="1"/>
</dbReference>
<dbReference type="PANTHER" id="PTHR22953:SF153">
    <property type="entry name" value="PURPLE ACID PHOSPHATASE"/>
    <property type="match status" value="1"/>
</dbReference>
<evidence type="ECO:0000259" key="4">
    <source>
        <dbReference type="Pfam" id="PF00149"/>
    </source>
</evidence>
<dbReference type="InterPro" id="IPR039331">
    <property type="entry name" value="PAPs-like"/>
</dbReference>
<protein>
    <recommendedName>
        <fullName evidence="8">Acid phosphatase</fullName>
    </recommendedName>
</protein>
<proteinExistence type="predicted"/>